<protein>
    <submittedName>
        <fullName evidence="8">Chromate transporter</fullName>
    </submittedName>
</protein>
<dbReference type="GO" id="GO:0005886">
    <property type="term" value="C:plasma membrane"/>
    <property type="evidence" value="ECO:0007669"/>
    <property type="project" value="UniProtKB-SubCell"/>
</dbReference>
<evidence type="ECO:0000256" key="6">
    <source>
        <dbReference type="ARBA" id="ARBA00023136"/>
    </source>
</evidence>
<dbReference type="GO" id="GO:0015109">
    <property type="term" value="F:chromate transmembrane transporter activity"/>
    <property type="evidence" value="ECO:0007669"/>
    <property type="project" value="InterPro"/>
</dbReference>
<dbReference type="Pfam" id="PF02417">
    <property type="entry name" value="Chromate_transp"/>
    <property type="match status" value="2"/>
</dbReference>
<feature type="transmembrane region" description="Helical" evidence="7">
    <location>
        <begin position="102"/>
        <end position="125"/>
    </location>
</feature>
<evidence type="ECO:0000256" key="4">
    <source>
        <dbReference type="ARBA" id="ARBA00022692"/>
    </source>
</evidence>
<dbReference type="InterPro" id="IPR014047">
    <property type="entry name" value="Chr_Tranpt_l_chain"/>
</dbReference>
<evidence type="ECO:0000256" key="1">
    <source>
        <dbReference type="ARBA" id="ARBA00004651"/>
    </source>
</evidence>
<accession>A0AAX2EI04</accession>
<sequence length="414" mass="44320">MNFYNTFHPIPTINIWKGTLNMTNASKKLSNLLTIFLISFRLGCTSFGGPIAHLGYFQETYVRNKRWIDEHTYANLVALSQFLPGPASSQVGIGIGIIRGGIIGGIISFIGFTLPSVLILILFALFTGQTNLSDAGWIQGLKLVAVAVVAHAVLGMSQKLTANSITKGIALGALVLTLLWPHQSSQLLALLLAAGVGYFLLRPNQKGEESGHLHISISKRTGAICLSLFFLLLAGLPMIRAITDSPFLAMADSFYRSGSLVFGGGHVVLPLLEREFVPSGLISQQDFLAGYGAAQAVPGPLFTFAAYLGTVLYGWQGGLLATAAIFLPAFLLLIGALPFWTSLQKNSSFRKAFAGINAAVVGILISAFFIPIWSSTIHTATDIALAVIFYCLLAFWKVPAWIIVFLGAACGLIL</sequence>
<evidence type="ECO:0000256" key="7">
    <source>
        <dbReference type="SAM" id="Phobius"/>
    </source>
</evidence>
<evidence type="ECO:0000256" key="5">
    <source>
        <dbReference type="ARBA" id="ARBA00022989"/>
    </source>
</evidence>
<feature type="transmembrane region" description="Helical" evidence="7">
    <location>
        <begin position="319"/>
        <end position="340"/>
    </location>
</feature>
<reference evidence="8 9" key="1">
    <citation type="submission" date="2016-10" db="EMBL/GenBank/DDBJ databases">
        <authorList>
            <person name="Varghese N."/>
            <person name="Submissions S."/>
        </authorList>
    </citation>
    <scope>NUCLEOTIDE SEQUENCE [LARGE SCALE GENOMIC DNA]</scope>
    <source>
        <strain evidence="8 9">DSM 21619</strain>
    </source>
</reference>
<evidence type="ECO:0000256" key="3">
    <source>
        <dbReference type="ARBA" id="ARBA00022475"/>
    </source>
</evidence>
<dbReference type="PANTHER" id="PTHR33567:SF3">
    <property type="entry name" value="CHROMATE ION TRANSPORTER (EUROFUNG)"/>
    <property type="match status" value="1"/>
</dbReference>
<name>A0AAX2EI04_9BACI</name>
<comment type="subcellular location">
    <subcellularLocation>
        <location evidence="1">Cell membrane</location>
        <topology evidence="1">Multi-pass membrane protein</topology>
    </subcellularLocation>
</comment>
<evidence type="ECO:0000256" key="2">
    <source>
        <dbReference type="ARBA" id="ARBA00005262"/>
    </source>
</evidence>
<keyword evidence="6 7" id="KW-0472">Membrane</keyword>
<keyword evidence="4 7" id="KW-0812">Transmembrane</keyword>
<feature type="transmembrane region" description="Helical" evidence="7">
    <location>
        <begin position="293"/>
        <end position="313"/>
    </location>
</feature>
<feature type="transmembrane region" description="Helical" evidence="7">
    <location>
        <begin position="222"/>
        <end position="242"/>
    </location>
</feature>
<feature type="transmembrane region" description="Helical" evidence="7">
    <location>
        <begin position="161"/>
        <end position="180"/>
    </location>
</feature>
<dbReference type="NCBIfam" id="TIGR00937">
    <property type="entry name" value="2A51"/>
    <property type="match status" value="1"/>
</dbReference>
<feature type="transmembrane region" description="Helical" evidence="7">
    <location>
        <begin position="137"/>
        <end position="154"/>
    </location>
</feature>
<feature type="transmembrane region" description="Helical" evidence="7">
    <location>
        <begin position="186"/>
        <end position="201"/>
    </location>
</feature>
<keyword evidence="3" id="KW-1003">Cell membrane</keyword>
<organism evidence="8 9">
    <name type="scientific">Terribacillus saccharophilus</name>
    <dbReference type="NCBI Taxonomy" id="361277"/>
    <lineage>
        <taxon>Bacteria</taxon>
        <taxon>Bacillati</taxon>
        <taxon>Bacillota</taxon>
        <taxon>Bacilli</taxon>
        <taxon>Bacillales</taxon>
        <taxon>Bacillaceae</taxon>
        <taxon>Terribacillus</taxon>
    </lineage>
</organism>
<gene>
    <name evidence="8" type="ORF">SAMN04489762_2795</name>
</gene>
<dbReference type="Proteomes" id="UP000199735">
    <property type="component" value="Unassembled WGS sequence"/>
</dbReference>
<feature type="transmembrane region" description="Helical" evidence="7">
    <location>
        <begin position="352"/>
        <end position="373"/>
    </location>
</feature>
<proteinExistence type="inferred from homology"/>
<dbReference type="EMBL" id="FOCD01000003">
    <property type="protein sequence ID" value="SEN76934.1"/>
    <property type="molecule type" value="Genomic_DNA"/>
</dbReference>
<comment type="caution">
    <text evidence="8">The sequence shown here is derived from an EMBL/GenBank/DDBJ whole genome shotgun (WGS) entry which is preliminary data.</text>
</comment>
<keyword evidence="5 7" id="KW-1133">Transmembrane helix</keyword>
<dbReference type="PANTHER" id="PTHR33567">
    <property type="entry name" value="CHROMATE ION TRANSPORTER (EUROFUNG)"/>
    <property type="match status" value="1"/>
</dbReference>
<dbReference type="AlphaFoldDB" id="A0AAX2EI04"/>
<evidence type="ECO:0000313" key="9">
    <source>
        <dbReference type="Proteomes" id="UP000199735"/>
    </source>
</evidence>
<dbReference type="InterPro" id="IPR003370">
    <property type="entry name" value="Chromate_transpt"/>
</dbReference>
<evidence type="ECO:0000313" key="8">
    <source>
        <dbReference type="EMBL" id="SEN76934.1"/>
    </source>
</evidence>
<feature type="transmembrane region" description="Helical" evidence="7">
    <location>
        <begin position="32"/>
        <end position="57"/>
    </location>
</feature>
<dbReference type="PIRSF" id="PIRSF004810">
    <property type="entry name" value="ChrA"/>
    <property type="match status" value="1"/>
</dbReference>
<feature type="transmembrane region" description="Helical" evidence="7">
    <location>
        <begin position="385"/>
        <end position="413"/>
    </location>
</feature>
<comment type="similarity">
    <text evidence="2">Belongs to the chromate ion transporter (CHR) (TC 2.A.51) family.</text>
</comment>